<dbReference type="AlphaFoldDB" id="A0AAD4D1Z7"/>
<dbReference type="Proteomes" id="UP001194580">
    <property type="component" value="Unassembled WGS sequence"/>
</dbReference>
<sequence>RIIAIVTIDGRVPPYPPGPVRDFIVLKCNPMAINVAYGIAHATGTSSTCLI</sequence>
<proteinExistence type="predicted"/>
<comment type="caution">
    <text evidence="1">The sequence shown here is derived from an EMBL/GenBank/DDBJ whole genome shotgun (WGS) entry which is preliminary data.</text>
</comment>
<feature type="non-terminal residue" evidence="1">
    <location>
        <position position="1"/>
    </location>
</feature>
<name>A0AAD4D1Z7_9FUNG</name>
<gene>
    <name evidence="1" type="ORF">BGZ95_005705</name>
</gene>
<organism evidence="1 2">
    <name type="scientific">Linnemannia exigua</name>
    <dbReference type="NCBI Taxonomy" id="604196"/>
    <lineage>
        <taxon>Eukaryota</taxon>
        <taxon>Fungi</taxon>
        <taxon>Fungi incertae sedis</taxon>
        <taxon>Mucoromycota</taxon>
        <taxon>Mortierellomycotina</taxon>
        <taxon>Mortierellomycetes</taxon>
        <taxon>Mortierellales</taxon>
        <taxon>Mortierellaceae</taxon>
        <taxon>Linnemannia</taxon>
    </lineage>
</organism>
<accession>A0AAD4D1Z7</accession>
<evidence type="ECO:0000313" key="1">
    <source>
        <dbReference type="EMBL" id="KAG0255642.1"/>
    </source>
</evidence>
<dbReference type="EMBL" id="JAAAIL010002639">
    <property type="protein sequence ID" value="KAG0255642.1"/>
    <property type="molecule type" value="Genomic_DNA"/>
</dbReference>
<feature type="non-terminal residue" evidence="1">
    <location>
        <position position="51"/>
    </location>
</feature>
<protein>
    <submittedName>
        <fullName evidence="1">Uncharacterized protein</fullName>
    </submittedName>
</protein>
<evidence type="ECO:0000313" key="2">
    <source>
        <dbReference type="Proteomes" id="UP001194580"/>
    </source>
</evidence>
<reference evidence="1" key="1">
    <citation type="journal article" date="2020" name="Fungal Divers.">
        <title>Resolving the Mortierellaceae phylogeny through synthesis of multi-gene phylogenetics and phylogenomics.</title>
        <authorList>
            <person name="Vandepol N."/>
            <person name="Liber J."/>
            <person name="Desiro A."/>
            <person name="Na H."/>
            <person name="Kennedy M."/>
            <person name="Barry K."/>
            <person name="Grigoriev I.V."/>
            <person name="Miller A.N."/>
            <person name="O'Donnell K."/>
            <person name="Stajich J.E."/>
            <person name="Bonito G."/>
        </authorList>
    </citation>
    <scope>NUCLEOTIDE SEQUENCE</scope>
    <source>
        <strain evidence="1">NRRL 28262</strain>
    </source>
</reference>
<keyword evidence="2" id="KW-1185">Reference proteome</keyword>